<dbReference type="InterPro" id="IPR038056">
    <property type="entry name" value="YjbR-like_sf"/>
</dbReference>
<dbReference type="EMBL" id="JAGYPG010000003">
    <property type="protein sequence ID" value="MBS4196936.1"/>
    <property type="molecule type" value="Genomic_DNA"/>
</dbReference>
<protein>
    <submittedName>
        <fullName evidence="1">MmcQ/YjbR family DNA-binding protein</fullName>
    </submittedName>
</protein>
<proteinExistence type="predicted"/>
<accession>A0A942THM1</accession>
<dbReference type="AlphaFoldDB" id="A0A942THM1"/>
<dbReference type="Proteomes" id="UP000681414">
    <property type="component" value="Unassembled WGS sequence"/>
</dbReference>
<gene>
    <name evidence="1" type="ORF">KHA97_17950</name>
</gene>
<dbReference type="Gene3D" id="3.90.1150.30">
    <property type="match status" value="1"/>
</dbReference>
<dbReference type="SUPFAM" id="SSF142906">
    <property type="entry name" value="YjbR-like"/>
    <property type="match status" value="1"/>
</dbReference>
<organism evidence="1 2">
    <name type="scientific">Lederbergia citri</name>
    <dbReference type="NCBI Taxonomy" id="2833580"/>
    <lineage>
        <taxon>Bacteria</taxon>
        <taxon>Bacillati</taxon>
        <taxon>Bacillota</taxon>
        <taxon>Bacilli</taxon>
        <taxon>Bacillales</taxon>
        <taxon>Bacillaceae</taxon>
        <taxon>Lederbergia</taxon>
    </lineage>
</organism>
<evidence type="ECO:0000313" key="1">
    <source>
        <dbReference type="EMBL" id="MBS4196936.1"/>
    </source>
</evidence>
<sequence length="125" mass="14437">MNTVENVRAFVISLPEVEERDHWGKPSFRVRNKIFVTIQEDGTSLIVKTTQEDRMVYTELDPSIFSVPTRYSNLNYMVVRLDLISQVELRGLLIKGWSLVAPKSLVNNLDVKSYLEPGILARWKL</sequence>
<evidence type="ECO:0000313" key="2">
    <source>
        <dbReference type="Proteomes" id="UP000681414"/>
    </source>
</evidence>
<dbReference type="RefSeq" id="WP_213126140.1">
    <property type="nucleotide sequence ID" value="NZ_JAGYPG010000003.1"/>
</dbReference>
<dbReference type="GO" id="GO:0003677">
    <property type="term" value="F:DNA binding"/>
    <property type="evidence" value="ECO:0007669"/>
    <property type="project" value="UniProtKB-KW"/>
</dbReference>
<reference evidence="1 2" key="1">
    <citation type="submission" date="2021-05" db="EMBL/GenBank/DDBJ databases">
        <title>Novel Bacillus species.</title>
        <authorList>
            <person name="Liu G."/>
        </authorList>
    </citation>
    <scope>NUCLEOTIDE SEQUENCE [LARGE SCALE GENOMIC DNA]</scope>
    <source>
        <strain evidence="2">FJAT-49780</strain>
    </source>
</reference>
<comment type="caution">
    <text evidence="1">The sequence shown here is derived from an EMBL/GenBank/DDBJ whole genome shotgun (WGS) entry which is preliminary data.</text>
</comment>
<keyword evidence="1" id="KW-0238">DNA-binding</keyword>
<keyword evidence="2" id="KW-1185">Reference proteome</keyword>
<name>A0A942THM1_9BACI</name>
<dbReference type="Pfam" id="PF04237">
    <property type="entry name" value="YjbR"/>
    <property type="match status" value="1"/>
</dbReference>
<dbReference type="InterPro" id="IPR058532">
    <property type="entry name" value="YjbR/MT2646/Rv2570-like"/>
</dbReference>